<evidence type="ECO:0000313" key="16">
    <source>
        <dbReference type="EnsemblMetazoa" id="CPIJ003179-PA"/>
    </source>
</evidence>
<dbReference type="VEuPathDB" id="VectorBase:CQUJHB010021"/>
<protein>
    <recommendedName>
        <fullName evidence="5">DNA topoisomerase (ATP-hydrolyzing)</fullName>
        <ecNumber evidence="5">5.6.2.2</ecNumber>
    </recommendedName>
</protein>
<evidence type="ECO:0000256" key="1">
    <source>
        <dbReference type="ARBA" id="ARBA00000185"/>
    </source>
</evidence>
<dbReference type="Pfam" id="PF21180">
    <property type="entry name" value="TOP6A-Spo11_Toprim"/>
    <property type="match status" value="1"/>
</dbReference>
<evidence type="ECO:0000256" key="10">
    <source>
        <dbReference type="ARBA" id="ARBA00023235"/>
    </source>
</evidence>
<evidence type="ECO:0000256" key="11">
    <source>
        <dbReference type="ARBA" id="ARBA00023242"/>
    </source>
</evidence>
<sequence length="411" mass="47249">MSPDRTEESPAQDRVLLSGICKTKRNESNLDVSLSVPHYNGQHGHHYNMNDHKELVAKILQIFKRLTQMELQENNLEVKVKPKPTWDMCRMENDILTQKVSTKSRRVVYHHKNGRHQFLLIIFLMSEIFKLLTLRTSCSKRELYYRDPQLTHSQRTVDKGLQDVCFLLEANLWELNVFSSSKGLVAGPLKFRSKHQEMVDCHNSLGTLIPADVLGLMEISVDAEMVLIVEKDTVFRRLLEDRILDRMSRKLLLVTSKGYPDVGTRLLLQKIWTTYRIPMFALVDADPFGIEIYCVYKFGSLALSHQSQYLAVPAIRWIGVRPSHIPLLGLKPLPLNGRDRARIDELLKRPYIGKAGCELARELRLMSELDVKAEIESLVDISTDYLINDYLPAQLKLAFIDGFQVTNGSNY</sequence>
<dbReference type="InterPro" id="IPR036388">
    <property type="entry name" value="WH-like_DNA-bd_sf"/>
</dbReference>
<dbReference type="GO" id="GO:0003918">
    <property type="term" value="F:DNA topoisomerase type II (double strand cut, ATP-hydrolyzing) activity"/>
    <property type="evidence" value="ECO:0007669"/>
    <property type="project" value="UniProtKB-UniRule"/>
</dbReference>
<evidence type="ECO:0000259" key="13">
    <source>
        <dbReference type="Pfam" id="PF04406"/>
    </source>
</evidence>
<dbReference type="GO" id="GO:0046872">
    <property type="term" value="F:metal ion binding"/>
    <property type="evidence" value="ECO:0007669"/>
    <property type="project" value="UniProtKB-KW"/>
</dbReference>
<comment type="cofactor">
    <cofactor evidence="2">
        <name>Mg(2+)</name>
        <dbReference type="ChEBI" id="CHEBI:18420"/>
    </cofactor>
</comment>
<dbReference type="SUPFAM" id="SSF56726">
    <property type="entry name" value="DNA topoisomerase IV, alpha subunit"/>
    <property type="match status" value="1"/>
</dbReference>
<dbReference type="Gene3D" id="3.40.1360.10">
    <property type="match status" value="1"/>
</dbReference>
<dbReference type="PANTHER" id="PTHR10848:SF0">
    <property type="entry name" value="MEIOTIC RECOMBINATION PROTEIN SPO11"/>
    <property type="match status" value="1"/>
</dbReference>
<dbReference type="InterPro" id="IPR002815">
    <property type="entry name" value="Spo11/TopoVI_A"/>
</dbReference>
<dbReference type="InterPro" id="IPR013048">
    <property type="entry name" value="Meiotic_Spo11"/>
</dbReference>
<dbReference type="CDD" id="cd00223">
    <property type="entry name" value="TOPRIM_TopoIIB_SPO"/>
    <property type="match status" value="1"/>
</dbReference>
<organism>
    <name type="scientific">Culex quinquefasciatus</name>
    <name type="common">Southern house mosquito</name>
    <name type="synonym">Culex pungens</name>
    <dbReference type="NCBI Taxonomy" id="7176"/>
    <lineage>
        <taxon>Eukaryota</taxon>
        <taxon>Metazoa</taxon>
        <taxon>Ecdysozoa</taxon>
        <taxon>Arthropoda</taxon>
        <taxon>Hexapoda</taxon>
        <taxon>Insecta</taxon>
        <taxon>Pterygota</taxon>
        <taxon>Neoptera</taxon>
        <taxon>Endopterygota</taxon>
        <taxon>Diptera</taxon>
        <taxon>Nematocera</taxon>
        <taxon>Culicoidea</taxon>
        <taxon>Culicidae</taxon>
        <taxon>Culicinae</taxon>
        <taxon>Culicini</taxon>
        <taxon>Culex</taxon>
        <taxon>Culex</taxon>
    </lineage>
</organism>
<dbReference type="InterPro" id="IPR036078">
    <property type="entry name" value="Spo11/TopoVI_A_sf"/>
</dbReference>
<evidence type="ECO:0000256" key="3">
    <source>
        <dbReference type="ARBA" id="ARBA00004123"/>
    </source>
</evidence>
<dbReference type="EC" id="5.6.2.2" evidence="5"/>
<proteinExistence type="inferred from homology"/>
<dbReference type="AlphaFoldDB" id="B0W7T3"/>
<evidence type="ECO:0000256" key="5">
    <source>
        <dbReference type="ARBA" id="ARBA00012895"/>
    </source>
</evidence>
<dbReference type="EMBL" id="DS231855">
    <property type="protein sequence ID" value="EDS38227.1"/>
    <property type="molecule type" value="Genomic_DNA"/>
</dbReference>
<dbReference type="HOGENOM" id="CLU_037229_1_0_1"/>
<evidence type="ECO:0000256" key="9">
    <source>
        <dbReference type="ARBA" id="ARBA00023125"/>
    </source>
</evidence>
<dbReference type="FunCoup" id="B0W7T3">
    <property type="interactions" value="103"/>
</dbReference>
<dbReference type="STRING" id="7176.B0W7T3"/>
<dbReference type="GO" id="GO:0003677">
    <property type="term" value="F:DNA binding"/>
    <property type="evidence" value="ECO:0007669"/>
    <property type="project" value="UniProtKB-UniRule"/>
</dbReference>
<dbReference type="EnsemblMetazoa" id="CPIJ003179-RA">
    <property type="protein sequence ID" value="CPIJ003179-PA"/>
    <property type="gene ID" value="CPIJ003179"/>
</dbReference>
<keyword evidence="7" id="KW-0460">Magnesium</keyword>
<dbReference type="Proteomes" id="UP000002320">
    <property type="component" value="Unassembled WGS sequence"/>
</dbReference>
<evidence type="ECO:0000256" key="7">
    <source>
        <dbReference type="ARBA" id="ARBA00022842"/>
    </source>
</evidence>
<dbReference type="GO" id="GO:0007131">
    <property type="term" value="P:reciprocal meiotic recombination"/>
    <property type="evidence" value="ECO:0007669"/>
    <property type="project" value="TreeGrafter"/>
</dbReference>
<dbReference type="GO" id="GO:0042138">
    <property type="term" value="P:meiotic DNA double-strand break formation"/>
    <property type="evidence" value="ECO:0007669"/>
    <property type="project" value="InterPro"/>
</dbReference>
<dbReference type="VEuPathDB" id="VectorBase:CPIJ003179"/>
<dbReference type="GO" id="GO:0005524">
    <property type="term" value="F:ATP binding"/>
    <property type="evidence" value="ECO:0007669"/>
    <property type="project" value="InterPro"/>
</dbReference>
<comment type="subcellular location">
    <subcellularLocation>
        <location evidence="3">Nucleus</location>
    </subcellularLocation>
</comment>
<dbReference type="InParanoid" id="B0W7T3"/>
<feature type="domain" description="Spo11/DNA topoisomerase VI subunit A N-terminal" evidence="13">
    <location>
        <begin position="117"/>
        <end position="177"/>
    </location>
</feature>
<evidence type="ECO:0000313" key="17">
    <source>
        <dbReference type="Proteomes" id="UP000002320"/>
    </source>
</evidence>
<dbReference type="PRINTS" id="PR01550">
    <property type="entry name" value="TOP6AFAMILY"/>
</dbReference>
<keyword evidence="9 12" id="KW-0238">DNA-binding</keyword>
<dbReference type="OrthoDB" id="5377392at2759"/>
<dbReference type="eggNOG" id="KOG2795">
    <property type="taxonomic scope" value="Eukaryota"/>
</dbReference>
<keyword evidence="8 12" id="KW-0799">Topoisomerase</keyword>
<dbReference type="PROSITE" id="PS52041">
    <property type="entry name" value="TOPO_IIB"/>
    <property type="match status" value="1"/>
</dbReference>
<evidence type="ECO:0000256" key="12">
    <source>
        <dbReference type="PROSITE-ProRule" id="PRU01385"/>
    </source>
</evidence>
<evidence type="ECO:0000256" key="4">
    <source>
        <dbReference type="ARBA" id="ARBA00006559"/>
    </source>
</evidence>
<dbReference type="InterPro" id="IPR013049">
    <property type="entry name" value="Spo11/TopoVI_A_N"/>
</dbReference>
<dbReference type="PANTHER" id="PTHR10848">
    <property type="entry name" value="MEIOTIC RECOMBINATION PROTEIN SPO11"/>
    <property type="match status" value="1"/>
</dbReference>
<dbReference type="Pfam" id="PF04406">
    <property type="entry name" value="TP6A_N"/>
    <property type="match status" value="1"/>
</dbReference>
<accession>B0W7T3</accession>
<comment type="catalytic activity">
    <reaction evidence="1 12">
        <text>ATP-dependent breakage, passage and rejoining of double-stranded DNA.</text>
        <dbReference type="EC" id="5.6.2.2"/>
    </reaction>
</comment>
<reference evidence="16" key="2">
    <citation type="submission" date="2021-02" db="UniProtKB">
        <authorList>
            <consortium name="EnsemblMetazoa"/>
        </authorList>
    </citation>
    <scope>IDENTIFICATION</scope>
    <source>
        <strain evidence="16">JHB</strain>
    </source>
</reference>
<keyword evidence="11" id="KW-0539">Nucleus</keyword>
<gene>
    <name evidence="16" type="primary">6034453</name>
    <name evidence="15" type="ORF">CpipJ_CPIJ003179</name>
</gene>
<name>B0W7T3_CULQU</name>
<evidence type="ECO:0000256" key="8">
    <source>
        <dbReference type="ARBA" id="ARBA00023029"/>
    </source>
</evidence>
<dbReference type="InterPro" id="IPR034136">
    <property type="entry name" value="TOPRIM_Topo6A/Spo11"/>
</dbReference>
<dbReference type="KEGG" id="cqu:CpipJ_CPIJ003179"/>
<keyword evidence="6" id="KW-0479">Metal-binding</keyword>
<comment type="similarity">
    <text evidence="4 12">Belongs to the TOP6A family.</text>
</comment>
<feature type="active site" description="O-(5'-phospho-DNA)-tyrosine intermediate" evidence="12">
    <location>
        <position position="145"/>
    </location>
</feature>
<dbReference type="Gene3D" id="1.10.10.10">
    <property type="entry name" value="Winged helix-like DNA-binding domain superfamily/Winged helix DNA-binding domain"/>
    <property type="match status" value="1"/>
</dbReference>
<reference evidence="15" key="1">
    <citation type="submission" date="2007-03" db="EMBL/GenBank/DDBJ databases">
        <title>Annotation of Culex pipiens quinquefasciatus.</title>
        <authorList>
            <consortium name="The Broad Institute Genome Sequencing Platform"/>
            <person name="Atkinson P.W."/>
            <person name="Hemingway J."/>
            <person name="Christensen B.M."/>
            <person name="Higgs S."/>
            <person name="Kodira C."/>
            <person name="Hannick L."/>
            <person name="Megy K."/>
            <person name="O'Leary S."/>
            <person name="Pearson M."/>
            <person name="Haas B.J."/>
            <person name="Mauceli E."/>
            <person name="Wortman J.R."/>
            <person name="Lee N.H."/>
            <person name="Guigo R."/>
            <person name="Stanke M."/>
            <person name="Alvarado L."/>
            <person name="Amedeo P."/>
            <person name="Antoine C.H."/>
            <person name="Arensburger P."/>
            <person name="Bidwell S.L."/>
            <person name="Crawford M."/>
            <person name="Camaro F."/>
            <person name="Devon K."/>
            <person name="Engels R."/>
            <person name="Hammond M."/>
            <person name="Howarth C."/>
            <person name="Koehrsen M."/>
            <person name="Lawson D."/>
            <person name="Montgomery P."/>
            <person name="Nene V."/>
            <person name="Nusbaum C."/>
            <person name="Puiu D."/>
            <person name="Romero-Severson J."/>
            <person name="Severson D.W."/>
            <person name="Shumway M."/>
            <person name="Sisk P."/>
            <person name="Stolte C."/>
            <person name="Zeng Q."/>
            <person name="Eisenstadt E."/>
            <person name="Fraser-Liggett C."/>
            <person name="Strausberg R."/>
            <person name="Galagan J."/>
            <person name="Birren B."/>
            <person name="Collins F.H."/>
        </authorList>
    </citation>
    <scope>NUCLEOTIDE SEQUENCE [LARGE SCALE GENOMIC DNA]</scope>
    <source>
        <strain evidence="15">JHB</strain>
    </source>
</reference>
<dbReference type="OMA" id="ICKSGIT"/>
<keyword evidence="10 12" id="KW-0413">Isomerase</keyword>
<dbReference type="GO" id="GO:0000706">
    <property type="term" value="P:meiotic DNA double-strand break processing"/>
    <property type="evidence" value="ECO:0007669"/>
    <property type="project" value="TreeGrafter"/>
</dbReference>
<keyword evidence="17" id="KW-1185">Reference proteome</keyword>
<feature type="domain" description="Topoisomerase 6 subunit A/Spo11 TOPRIM" evidence="14">
    <location>
        <begin position="225"/>
        <end position="395"/>
    </location>
</feature>
<dbReference type="PRINTS" id="PR01551">
    <property type="entry name" value="SPO11HOMOLOG"/>
</dbReference>
<dbReference type="GO" id="GO:0000228">
    <property type="term" value="C:nuclear chromosome"/>
    <property type="evidence" value="ECO:0007669"/>
    <property type="project" value="TreeGrafter"/>
</dbReference>
<evidence type="ECO:0000256" key="6">
    <source>
        <dbReference type="ARBA" id="ARBA00022723"/>
    </source>
</evidence>
<evidence type="ECO:0000256" key="2">
    <source>
        <dbReference type="ARBA" id="ARBA00001946"/>
    </source>
</evidence>
<evidence type="ECO:0000313" key="15">
    <source>
        <dbReference type="EMBL" id="EDS38227.1"/>
    </source>
</evidence>
<evidence type="ECO:0000259" key="14">
    <source>
        <dbReference type="Pfam" id="PF21180"/>
    </source>
</evidence>